<name>A0A0G0NFE3_9BACT</name>
<comment type="caution">
    <text evidence="2">The sequence shown here is derived from an EMBL/GenBank/DDBJ whole genome shotgun (WGS) entry which is preliminary data.</text>
</comment>
<evidence type="ECO:0000313" key="3">
    <source>
        <dbReference type="Proteomes" id="UP000034048"/>
    </source>
</evidence>
<gene>
    <name evidence="2" type="ORF">UT42_C0016G0008</name>
</gene>
<reference evidence="2 3" key="1">
    <citation type="journal article" date="2015" name="Nature">
        <title>rRNA introns, odd ribosomes, and small enigmatic genomes across a large radiation of phyla.</title>
        <authorList>
            <person name="Brown C.T."/>
            <person name="Hug L.A."/>
            <person name="Thomas B.C."/>
            <person name="Sharon I."/>
            <person name="Castelle C.J."/>
            <person name="Singh A."/>
            <person name="Wilkins M.J."/>
            <person name="Williams K.H."/>
            <person name="Banfield J.F."/>
        </authorList>
    </citation>
    <scope>NUCLEOTIDE SEQUENCE [LARGE SCALE GENOMIC DNA]</scope>
</reference>
<accession>A0A0G0NFE3</accession>
<sequence length="569" mass="66317">MPSPILTKKQSEGSLSITTGAKKIFQAIYREQHKPALDDEVAKIKVSELISKMAFYYEKIRNSVDYKEEYLMRKGAILRILKRQVVIESSLTGQKQEDPHKIATVLLVELIRAGYLANNKLPESLIDEVAVILERYLVLKDRSLQHIVASRKFFNKEIKKIQNEMDAKTELTSWIMGMAASEIEEHLSYDQSLEVVVGYMYQVLNDYIALPGDLPYDEDLSIQVYLGIYRNFLQLDDEDVLSYILLKYYYPTWGQIKLSEVETIAERINRLRQLIYHQIHHPLKPQLNKIVHRHTVYFSILQDVIKENPQKVFEEIKTDPKSFDRKIKQACANRYRSAKKKLWHSAARSIIYIFLTKSVFAVLLEVPATKFFGEEINAFSLGINIAFPALLLFIAVSFTRLPGANNTEQIIKGIHEIMFIEKVRQQPIILRRPPQRSPVISFIFSVIYIVTFFVSFGLVLWVLEVLRFSWVSMIIFLFFLVFAAFFAVRIRRAPKSLVVVESRENIFSFLWNFFYIPVISVGKWLSGKFARINVFVFILDFIIEAPFKIFVAVAEEWTKYVKERKDELS</sequence>
<feature type="transmembrane region" description="Helical" evidence="1">
    <location>
        <begin position="346"/>
        <end position="364"/>
    </location>
</feature>
<feature type="transmembrane region" description="Helical" evidence="1">
    <location>
        <begin position="509"/>
        <end position="526"/>
    </location>
</feature>
<feature type="transmembrane region" description="Helical" evidence="1">
    <location>
        <begin position="439"/>
        <end position="462"/>
    </location>
</feature>
<evidence type="ECO:0000256" key="1">
    <source>
        <dbReference type="SAM" id="Phobius"/>
    </source>
</evidence>
<protein>
    <submittedName>
        <fullName evidence="2">Uncharacterized protein</fullName>
    </submittedName>
</protein>
<dbReference type="AlphaFoldDB" id="A0A0G0NFE3"/>
<evidence type="ECO:0000313" key="2">
    <source>
        <dbReference type="EMBL" id="KKR14869.1"/>
    </source>
</evidence>
<feature type="transmembrane region" description="Helical" evidence="1">
    <location>
        <begin position="468"/>
        <end position="488"/>
    </location>
</feature>
<dbReference type="EMBL" id="LBWS01000016">
    <property type="protein sequence ID" value="KKR14869.1"/>
    <property type="molecule type" value="Genomic_DNA"/>
</dbReference>
<keyword evidence="1" id="KW-0472">Membrane</keyword>
<keyword evidence="1" id="KW-1133">Transmembrane helix</keyword>
<feature type="transmembrane region" description="Helical" evidence="1">
    <location>
        <begin position="376"/>
        <end position="396"/>
    </location>
</feature>
<organism evidence="2 3">
    <name type="scientific">Candidatus Falkowbacteria bacterium GW2011_GWA2_39_24</name>
    <dbReference type="NCBI Taxonomy" id="1618634"/>
    <lineage>
        <taxon>Bacteria</taxon>
        <taxon>Candidatus Falkowiibacteriota</taxon>
    </lineage>
</organism>
<feature type="transmembrane region" description="Helical" evidence="1">
    <location>
        <begin position="532"/>
        <end position="554"/>
    </location>
</feature>
<proteinExistence type="predicted"/>
<dbReference type="Proteomes" id="UP000034048">
    <property type="component" value="Unassembled WGS sequence"/>
</dbReference>
<keyword evidence="1" id="KW-0812">Transmembrane</keyword>